<dbReference type="GO" id="GO:0140114">
    <property type="term" value="P:cellular detoxification of fluoride"/>
    <property type="evidence" value="ECO:0007669"/>
    <property type="project" value="UniProtKB-UniRule"/>
</dbReference>
<comment type="catalytic activity">
    <reaction evidence="7">
        <text>fluoride(in) = fluoride(out)</text>
        <dbReference type="Rhea" id="RHEA:76159"/>
        <dbReference type="ChEBI" id="CHEBI:17051"/>
    </reaction>
    <physiologicalReaction direction="left-to-right" evidence="7">
        <dbReference type="Rhea" id="RHEA:76160"/>
    </physiologicalReaction>
</comment>
<feature type="transmembrane region" description="Helical" evidence="8">
    <location>
        <begin position="71"/>
        <end position="94"/>
    </location>
</feature>
<dbReference type="GO" id="GO:0005886">
    <property type="term" value="C:plasma membrane"/>
    <property type="evidence" value="ECO:0007669"/>
    <property type="project" value="UniProtKB-SubCell"/>
</dbReference>
<dbReference type="RefSeq" id="WP_250596584.1">
    <property type="nucleotide sequence ID" value="NZ_JAKRVY010000004.1"/>
</dbReference>
<sequence length="132" mass="13832">MSGTHPLVRVETILLIAVGGFAGSNLRYFIELTIPSTLGATFGVNVLGSFALAVILYEASAIGALSDRSKFVFGTGFLSSFTTFSTFVFDVISVDPVVGLAYVLASYASGFGAVLLGRVFVNRAIVPRVEVA</sequence>
<evidence type="ECO:0000256" key="5">
    <source>
        <dbReference type="ARBA" id="ARBA00023136"/>
    </source>
</evidence>
<keyword evidence="4 8" id="KW-1133">Transmembrane helix</keyword>
<comment type="caution">
    <text evidence="8">Lacks conserved residue(s) required for the propagation of feature annotation.</text>
</comment>
<comment type="similarity">
    <text evidence="6 8">Belongs to the fluoride channel Fluc/FEX (TC 1.A.43) family.</text>
</comment>
<evidence type="ECO:0000256" key="1">
    <source>
        <dbReference type="ARBA" id="ARBA00004651"/>
    </source>
</evidence>
<protein>
    <recommendedName>
        <fullName evidence="8">Fluoride-specific ion channel FluC</fullName>
    </recommendedName>
</protein>
<evidence type="ECO:0000256" key="4">
    <source>
        <dbReference type="ARBA" id="ARBA00022989"/>
    </source>
</evidence>
<reference evidence="9 10" key="1">
    <citation type="journal article" date="2022" name="Syst. Appl. Microbiol.">
        <title>Natronocalculus amylovorans gen. nov., sp. nov., and Natranaeroarchaeum aerophilus sp. nov., dominant culturable amylolytic natronoarchaea from hypersaline soda lakes in southwestern Siberia.</title>
        <authorList>
            <person name="Sorokin D.Y."/>
            <person name="Elcheninov A.G."/>
            <person name="Khizhniak T.V."/>
            <person name="Koenen M."/>
            <person name="Bale N.J."/>
            <person name="Damste J.S.S."/>
            <person name="Kublanov I.V."/>
        </authorList>
    </citation>
    <scope>NUCLEOTIDE SEQUENCE [LARGE SCALE GENOMIC DNA]</scope>
    <source>
        <strain evidence="9 10">AArc-St1-1</strain>
    </source>
</reference>
<accession>A0AAE3K5D5</accession>
<keyword evidence="3 8" id="KW-0812">Transmembrane</keyword>
<keyword evidence="10" id="KW-1185">Reference proteome</keyword>
<comment type="subcellular location">
    <subcellularLocation>
        <location evidence="1 8">Cell membrane</location>
        <topology evidence="1 8">Multi-pass membrane protein</topology>
    </subcellularLocation>
</comment>
<feature type="transmembrane region" description="Helical" evidence="8">
    <location>
        <begin position="12"/>
        <end position="30"/>
    </location>
</feature>
<keyword evidence="8" id="KW-0407">Ion channel</keyword>
<feature type="transmembrane region" description="Helical" evidence="8">
    <location>
        <begin position="100"/>
        <end position="121"/>
    </location>
</feature>
<evidence type="ECO:0000256" key="7">
    <source>
        <dbReference type="ARBA" id="ARBA00035585"/>
    </source>
</evidence>
<keyword evidence="2 8" id="KW-1003">Cell membrane</keyword>
<comment type="caution">
    <text evidence="9">The sequence shown here is derived from an EMBL/GenBank/DDBJ whole genome shotgun (WGS) entry which is preliminary data.</text>
</comment>
<name>A0AAE3K5D5_9EURY</name>
<dbReference type="Pfam" id="PF02537">
    <property type="entry name" value="CRCB"/>
    <property type="match status" value="1"/>
</dbReference>
<keyword evidence="8" id="KW-0813">Transport</keyword>
<comment type="function">
    <text evidence="8">Fluoride-specific ion channel. Important for reducing fluoride concentration in the cell, thus reducing its toxicity.</text>
</comment>
<evidence type="ECO:0000313" key="10">
    <source>
        <dbReference type="Proteomes" id="UP001202674"/>
    </source>
</evidence>
<evidence type="ECO:0000313" key="9">
    <source>
        <dbReference type="EMBL" id="MCL9813881.1"/>
    </source>
</evidence>
<proteinExistence type="inferred from homology"/>
<gene>
    <name evidence="8" type="primary">fluC</name>
    <name evidence="8" type="synonym">crcB</name>
    <name evidence="9" type="ORF">AArcSt11_09480</name>
</gene>
<evidence type="ECO:0000256" key="3">
    <source>
        <dbReference type="ARBA" id="ARBA00022692"/>
    </source>
</evidence>
<keyword evidence="5 8" id="KW-0472">Membrane</keyword>
<dbReference type="GO" id="GO:0062054">
    <property type="term" value="F:fluoride channel activity"/>
    <property type="evidence" value="ECO:0007669"/>
    <property type="project" value="UniProtKB-UniRule"/>
</dbReference>
<dbReference type="EMBL" id="JAKRVY010000004">
    <property type="protein sequence ID" value="MCL9813881.1"/>
    <property type="molecule type" value="Genomic_DNA"/>
</dbReference>
<evidence type="ECO:0000256" key="8">
    <source>
        <dbReference type="HAMAP-Rule" id="MF_00454"/>
    </source>
</evidence>
<organism evidence="9 10">
    <name type="scientific">Natranaeroarchaeum aerophilus</name>
    <dbReference type="NCBI Taxonomy" id="2917711"/>
    <lineage>
        <taxon>Archaea</taxon>
        <taxon>Methanobacteriati</taxon>
        <taxon>Methanobacteriota</taxon>
        <taxon>Stenosarchaea group</taxon>
        <taxon>Halobacteria</taxon>
        <taxon>Halobacteriales</taxon>
        <taxon>Natronoarchaeaceae</taxon>
        <taxon>Natranaeroarchaeum</taxon>
    </lineage>
</organism>
<dbReference type="InterPro" id="IPR003691">
    <property type="entry name" value="FluC"/>
</dbReference>
<keyword evidence="8" id="KW-0406">Ion transport</keyword>
<dbReference type="AlphaFoldDB" id="A0AAE3K5D5"/>
<evidence type="ECO:0000256" key="2">
    <source>
        <dbReference type="ARBA" id="ARBA00022475"/>
    </source>
</evidence>
<feature type="transmembrane region" description="Helical" evidence="8">
    <location>
        <begin position="36"/>
        <end position="59"/>
    </location>
</feature>
<evidence type="ECO:0000256" key="6">
    <source>
        <dbReference type="ARBA" id="ARBA00035120"/>
    </source>
</evidence>
<dbReference type="Proteomes" id="UP001202674">
    <property type="component" value="Unassembled WGS sequence"/>
</dbReference>
<dbReference type="HAMAP" id="MF_00454">
    <property type="entry name" value="FluC"/>
    <property type="match status" value="1"/>
</dbReference>